<dbReference type="Proteomes" id="UP000264840">
    <property type="component" value="Unplaced"/>
</dbReference>
<proteinExistence type="predicted"/>
<dbReference type="GO" id="GO:0005524">
    <property type="term" value="F:ATP binding"/>
    <property type="evidence" value="ECO:0007669"/>
    <property type="project" value="UniProtKB-UniRule"/>
</dbReference>
<sequence>MFRLAISPRAKHYICMKSAFLGEGGFGIVAKCRDTTTNRAVAIKVNKRSESFLYDNGVKNHFFVFVCHT</sequence>
<organism evidence="2 3">
    <name type="scientific">Haplochromis burtoni</name>
    <name type="common">Burton's mouthbrooder</name>
    <name type="synonym">Chromis burtoni</name>
    <dbReference type="NCBI Taxonomy" id="8153"/>
    <lineage>
        <taxon>Eukaryota</taxon>
        <taxon>Metazoa</taxon>
        <taxon>Chordata</taxon>
        <taxon>Craniata</taxon>
        <taxon>Vertebrata</taxon>
        <taxon>Euteleostomi</taxon>
        <taxon>Actinopterygii</taxon>
        <taxon>Neopterygii</taxon>
        <taxon>Teleostei</taxon>
        <taxon>Neoteleostei</taxon>
        <taxon>Acanthomorphata</taxon>
        <taxon>Ovalentaria</taxon>
        <taxon>Cichlomorphae</taxon>
        <taxon>Cichliformes</taxon>
        <taxon>Cichlidae</taxon>
        <taxon>African cichlids</taxon>
        <taxon>Pseudocrenilabrinae</taxon>
        <taxon>Haplochromini</taxon>
        <taxon>Haplochromis</taxon>
    </lineage>
</organism>
<dbReference type="PROSITE" id="PS00107">
    <property type="entry name" value="PROTEIN_KINASE_ATP"/>
    <property type="match status" value="1"/>
</dbReference>
<dbReference type="InterPro" id="IPR011009">
    <property type="entry name" value="Kinase-like_dom_sf"/>
</dbReference>
<reference evidence="2" key="1">
    <citation type="submission" date="2025-08" db="UniProtKB">
        <authorList>
            <consortium name="Ensembl"/>
        </authorList>
    </citation>
    <scope>IDENTIFICATION</scope>
</reference>
<dbReference type="GeneTree" id="ENSGT00940000176916"/>
<dbReference type="AlphaFoldDB" id="A0A3Q3C3U1"/>
<keyword evidence="1" id="KW-0067">ATP-binding</keyword>
<keyword evidence="1" id="KW-0547">Nucleotide-binding</keyword>
<reference evidence="2" key="2">
    <citation type="submission" date="2025-09" db="UniProtKB">
        <authorList>
            <consortium name="Ensembl"/>
        </authorList>
    </citation>
    <scope>IDENTIFICATION</scope>
</reference>
<keyword evidence="3" id="KW-1185">Reference proteome</keyword>
<evidence type="ECO:0000256" key="1">
    <source>
        <dbReference type="PROSITE-ProRule" id="PRU10141"/>
    </source>
</evidence>
<name>A0A3Q3C3U1_HAPBU</name>
<accession>A0A3Q3C3U1</accession>
<evidence type="ECO:0000313" key="3">
    <source>
        <dbReference type="Proteomes" id="UP000264840"/>
    </source>
</evidence>
<feature type="binding site" evidence="1">
    <location>
        <position position="44"/>
    </location>
    <ligand>
        <name>ATP</name>
        <dbReference type="ChEBI" id="CHEBI:30616"/>
    </ligand>
</feature>
<dbReference type="InterPro" id="IPR017441">
    <property type="entry name" value="Protein_kinase_ATP_BS"/>
</dbReference>
<dbReference type="Gene3D" id="3.30.200.20">
    <property type="entry name" value="Phosphorylase Kinase, domain 1"/>
    <property type="match status" value="1"/>
</dbReference>
<dbReference type="SUPFAM" id="SSF56112">
    <property type="entry name" value="Protein kinase-like (PK-like)"/>
    <property type="match status" value="1"/>
</dbReference>
<evidence type="ECO:0000313" key="2">
    <source>
        <dbReference type="Ensembl" id="ENSHBUP00000013051.1"/>
    </source>
</evidence>
<evidence type="ECO:0008006" key="4">
    <source>
        <dbReference type="Google" id="ProtNLM"/>
    </source>
</evidence>
<dbReference type="Ensembl" id="ENSHBUT00000020673.1">
    <property type="protein sequence ID" value="ENSHBUP00000013051.1"/>
    <property type="gene ID" value="ENSHBUG00000014797.1"/>
</dbReference>
<protein>
    <recommendedName>
        <fullName evidence="4">Protein kinase domain-containing protein</fullName>
    </recommendedName>
</protein>